<keyword evidence="5" id="KW-0328">Glycosyltransferase</keyword>
<evidence type="ECO:0000256" key="7">
    <source>
        <dbReference type="ARBA" id="ARBA00022692"/>
    </source>
</evidence>
<dbReference type="GO" id="GO:0000166">
    <property type="term" value="F:nucleotide binding"/>
    <property type="evidence" value="ECO:0007669"/>
    <property type="project" value="UniProtKB-KW"/>
</dbReference>
<evidence type="ECO:0000256" key="10">
    <source>
        <dbReference type="ARBA" id="ARBA00022989"/>
    </source>
</evidence>
<dbReference type="AlphaFoldDB" id="A0A834XNZ2"/>
<dbReference type="InterPro" id="IPR026050">
    <property type="entry name" value="C1GALT1/C1GALT1_chp1"/>
</dbReference>
<proteinExistence type="inferred from homology"/>
<keyword evidence="9" id="KW-0735">Signal-anchor</keyword>
<evidence type="ECO:0000313" key="15">
    <source>
        <dbReference type="Proteomes" id="UP000639338"/>
    </source>
</evidence>
<evidence type="ECO:0000256" key="2">
    <source>
        <dbReference type="ARBA" id="ARBA00004922"/>
    </source>
</evidence>
<dbReference type="PANTHER" id="PTHR23033:SF14">
    <property type="entry name" value="GLYCOPROTEIN-N-ACETYLGALACTOSAMINE 3-BETA-GALACTOSYLTRANSFERASE 1-RELATED"/>
    <property type="match status" value="1"/>
</dbReference>
<evidence type="ECO:0000256" key="9">
    <source>
        <dbReference type="ARBA" id="ARBA00022968"/>
    </source>
</evidence>
<name>A0A834XNZ2_APHGI</name>
<accession>A0A834XNZ2</accession>
<keyword evidence="6" id="KW-0808">Transferase</keyword>
<evidence type="ECO:0000256" key="1">
    <source>
        <dbReference type="ARBA" id="ARBA00004606"/>
    </source>
</evidence>
<evidence type="ECO:0000256" key="3">
    <source>
        <dbReference type="ARBA" id="ARBA00006462"/>
    </source>
</evidence>
<evidence type="ECO:0000256" key="8">
    <source>
        <dbReference type="ARBA" id="ARBA00022741"/>
    </source>
</evidence>
<dbReference type="OrthoDB" id="421979at2759"/>
<sequence length="438" mass="49786">MGSSKWCFTINFIILLGLVSSALEPADIVIVVLSQTDGYHQAHANLLKDTPPNFFLTHEHNIHGSWTILPLILPLFDKYNQAKWFLFCLDNTAIRLNKLIKVLSRFQSKQKFFIGHALYDQEPTVIHHFADQTKQLKYPNTVSGFVINGFPENDFSIDASYELSKFIYNSGEGIRLINVPEFCVVSEKNCATFPKVFHSCSSSISRENIFIAIKTYDKNHSTRVPKIIKTWTKYAKNFGFFTNKADVMLPHSIVVPDTSEGHCDKTYAILEYAQKIMSKNKIYWLVITDDDTLISVARLTRLLTCYNPKNLVALGERYGFRVVSSDGFEYLTGGAGVVLSAPLVDRIITSGACECPSSTTPDDMFLFGKCFARIKVKPIHSELFHQARPSDYALAYLASQEPVSFHKFWMIDPIKMYEEWFAEADSVLEDIPFLRSDL</sequence>
<evidence type="ECO:0000256" key="6">
    <source>
        <dbReference type="ARBA" id="ARBA00022679"/>
    </source>
</evidence>
<keyword evidence="11" id="KW-0472">Membrane</keyword>
<organism evidence="14 15">
    <name type="scientific">Aphidius gifuensis</name>
    <name type="common">Parasitoid wasp</name>
    <dbReference type="NCBI Taxonomy" id="684658"/>
    <lineage>
        <taxon>Eukaryota</taxon>
        <taxon>Metazoa</taxon>
        <taxon>Ecdysozoa</taxon>
        <taxon>Arthropoda</taxon>
        <taxon>Hexapoda</taxon>
        <taxon>Insecta</taxon>
        <taxon>Pterygota</taxon>
        <taxon>Neoptera</taxon>
        <taxon>Endopterygota</taxon>
        <taxon>Hymenoptera</taxon>
        <taxon>Apocrita</taxon>
        <taxon>Ichneumonoidea</taxon>
        <taxon>Braconidae</taxon>
        <taxon>Aphidiinae</taxon>
        <taxon>Aphidius</taxon>
    </lineage>
</organism>
<comment type="caution">
    <text evidence="14">The sequence shown here is derived from an EMBL/GenBank/DDBJ whole genome shotgun (WGS) entry which is preliminary data.</text>
</comment>
<keyword evidence="7" id="KW-0812">Transmembrane</keyword>
<dbReference type="Pfam" id="PF02434">
    <property type="entry name" value="Fringe"/>
    <property type="match status" value="1"/>
</dbReference>
<feature type="domain" description="Fringe-like glycosyltransferase" evidence="13">
    <location>
        <begin position="204"/>
        <end position="422"/>
    </location>
</feature>
<evidence type="ECO:0000256" key="11">
    <source>
        <dbReference type="ARBA" id="ARBA00023136"/>
    </source>
</evidence>
<evidence type="ECO:0000256" key="12">
    <source>
        <dbReference type="SAM" id="SignalP"/>
    </source>
</evidence>
<keyword evidence="8" id="KW-0547">Nucleotide-binding</keyword>
<feature type="signal peptide" evidence="12">
    <location>
        <begin position="1"/>
        <end position="21"/>
    </location>
</feature>
<dbReference type="PANTHER" id="PTHR23033">
    <property type="entry name" value="BETA1,3-GALACTOSYLTRANSFERASE"/>
    <property type="match status" value="1"/>
</dbReference>
<dbReference type="Gene3D" id="3.90.550.50">
    <property type="match status" value="2"/>
</dbReference>
<reference evidence="14 15" key="1">
    <citation type="submission" date="2020-08" db="EMBL/GenBank/DDBJ databases">
        <title>Aphidius gifuensis genome sequencing and assembly.</title>
        <authorList>
            <person name="Du Z."/>
        </authorList>
    </citation>
    <scope>NUCLEOTIDE SEQUENCE [LARGE SCALE GENOMIC DNA]</scope>
    <source>
        <strain evidence="14">YNYX2018</strain>
        <tissue evidence="14">Adults</tissue>
    </source>
</reference>
<gene>
    <name evidence="14" type="ORF">HCN44_008592</name>
</gene>
<keyword evidence="12" id="KW-0732">Signal</keyword>
<dbReference type="GO" id="GO:0016020">
    <property type="term" value="C:membrane"/>
    <property type="evidence" value="ECO:0007669"/>
    <property type="project" value="UniProtKB-SubCell"/>
</dbReference>
<dbReference type="EC" id="2.4.1.122" evidence="4"/>
<protein>
    <recommendedName>
        <fullName evidence="4">N-acetylgalactosaminide beta-1,3-galactosyltransferase</fullName>
        <ecNumber evidence="4">2.4.1.122</ecNumber>
    </recommendedName>
</protein>
<comment type="subcellular location">
    <subcellularLocation>
        <location evidence="1">Membrane</location>
        <topology evidence="1">Single-pass type II membrane protein</topology>
    </subcellularLocation>
</comment>
<comment type="pathway">
    <text evidence="2">Protein modification; protein glycosylation.</text>
</comment>
<dbReference type="GO" id="GO:0016263">
    <property type="term" value="F:glycoprotein-N-acetylgalactosamine 3-beta-galactosyltransferase activity"/>
    <property type="evidence" value="ECO:0007669"/>
    <property type="project" value="UniProtKB-EC"/>
</dbReference>
<evidence type="ECO:0000256" key="4">
    <source>
        <dbReference type="ARBA" id="ARBA00012557"/>
    </source>
</evidence>
<dbReference type="Proteomes" id="UP000639338">
    <property type="component" value="Unassembled WGS sequence"/>
</dbReference>
<dbReference type="EMBL" id="JACMRX010000005">
    <property type="protein sequence ID" value="KAF7989918.1"/>
    <property type="molecule type" value="Genomic_DNA"/>
</dbReference>
<keyword evidence="15" id="KW-1185">Reference proteome</keyword>
<evidence type="ECO:0000259" key="13">
    <source>
        <dbReference type="Pfam" id="PF02434"/>
    </source>
</evidence>
<feature type="chain" id="PRO_5032646313" description="N-acetylgalactosaminide beta-1,3-galactosyltransferase" evidence="12">
    <location>
        <begin position="22"/>
        <end position="438"/>
    </location>
</feature>
<comment type="similarity">
    <text evidence="3">Belongs to the glycosyltransferase 31 family. Beta3-Gal-T subfamily.</text>
</comment>
<evidence type="ECO:0000313" key="14">
    <source>
        <dbReference type="EMBL" id="KAF7989918.1"/>
    </source>
</evidence>
<evidence type="ECO:0000256" key="5">
    <source>
        <dbReference type="ARBA" id="ARBA00022676"/>
    </source>
</evidence>
<dbReference type="InterPro" id="IPR003378">
    <property type="entry name" value="Fringe-like_glycosylTrfase"/>
</dbReference>
<keyword evidence="10" id="KW-1133">Transmembrane helix</keyword>